<accession>A0ABD1LQR1</accession>
<gene>
    <name evidence="1" type="ORF">Fmac_024915</name>
</gene>
<dbReference type="EMBL" id="JBGMDY010000008">
    <property type="protein sequence ID" value="KAL2325857.1"/>
    <property type="molecule type" value="Genomic_DNA"/>
</dbReference>
<evidence type="ECO:0000313" key="2">
    <source>
        <dbReference type="Proteomes" id="UP001603857"/>
    </source>
</evidence>
<dbReference type="AlphaFoldDB" id="A0ABD1LQR1"/>
<comment type="caution">
    <text evidence="1">The sequence shown here is derived from an EMBL/GenBank/DDBJ whole genome shotgun (WGS) entry which is preliminary data.</text>
</comment>
<organism evidence="1 2">
    <name type="scientific">Flemingia macrophylla</name>
    <dbReference type="NCBI Taxonomy" id="520843"/>
    <lineage>
        <taxon>Eukaryota</taxon>
        <taxon>Viridiplantae</taxon>
        <taxon>Streptophyta</taxon>
        <taxon>Embryophyta</taxon>
        <taxon>Tracheophyta</taxon>
        <taxon>Spermatophyta</taxon>
        <taxon>Magnoliopsida</taxon>
        <taxon>eudicotyledons</taxon>
        <taxon>Gunneridae</taxon>
        <taxon>Pentapetalae</taxon>
        <taxon>rosids</taxon>
        <taxon>fabids</taxon>
        <taxon>Fabales</taxon>
        <taxon>Fabaceae</taxon>
        <taxon>Papilionoideae</taxon>
        <taxon>50 kb inversion clade</taxon>
        <taxon>NPAAA clade</taxon>
        <taxon>indigoferoid/millettioid clade</taxon>
        <taxon>Phaseoleae</taxon>
        <taxon>Flemingia</taxon>
    </lineage>
</organism>
<keyword evidence="2" id="KW-1185">Reference proteome</keyword>
<reference evidence="1 2" key="1">
    <citation type="submission" date="2024-08" db="EMBL/GenBank/DDBJ databases">
        <title>Insights into the chromosomal genome structure of Flemingia macrophylla.</title>
        <authorList>
            <person name="Ding Y."/>
            <person name="Zhao Y."/>
            <person name="Bi W."/>
            <person name="Wu M."/>
            <person name="Zhao G."/>
            <person name="Gong Y."/>
            <person name="Li W."/>
            <person name="Zhang P."/>
        </authorList>
    </citation>
    <scope>NUCLEOTIDE SEQUENCE [LARGE SCALE GENOMIC DNA]</scope>
    <source>
        <strain evidence="1">DYQJB</strain>
        <tissue evidence="1">Leaf</tissue>
    </source>
</reference>
<dbReference type="Proteomes" id="UP001603857">
    <property type="component" value="Unassembled WGS sequence"/>
</dbReference>
<proteinExistence type="predicted"/>
<protein>
    <submittedName>
        <fullName evidence="1">Uncharacterized protein</fullName>
    </submittedName>
</protein>
<sequence length="200" mass="22236">MSILRHMLETSIEGHHSSRGQTLDREDGFQILAVSLQEMMPLSLEECTAWLQIHLLKLQKVEGNLDAPVNSVTQVAVNQKPASIVRVCGIRSSNYLNDNGIISCTETARNWKSSSLSSELEVIFSIKCLASVAVVAWYKSLQHKPQDAHSLQVATKKDRHLYGGHWKKGCHRLLQQGQASDSQLAESPSLQEHLACLPPF</sequence>
<name>A0ABD1LQR1_9FABA</name>
<evidence type="ECO:0000313" key="1">
    <source>
        <dbReference type="EMBL" id="KAL2325857.1"/>
    </source>
</evidence>